<accession>A0A4V0PLH2</accession>
<sequence>MWQSQKRLFDGVTVKMETTKKIILEGLGRHDLSELPGRPYDCSFELLAAKPARKRLIMVGFNGSSADGGFTNAEAVINGFNSPCFSNVQAGTEGEWGIKHLANRLQSVPEQLGFRWQDTVYTNALLMCSKDALSLKKSAQESAIGSLERLIEKSMGFFENITVPLCKPELIIAYSNGMNSHSAARLLLKAFGDGDEPEYISQDLNYSTFCFTARFKQFDVPVVGIRHMSRFKPDVQLIKKAWDKRR</sequence>
<name>A0A4V0PLH2_SERMA</name>
<evidence type="ECO:0000313" key="1">
    <source>
        <dbReference type="EMBL" id="DAC77306.1"/>
    </source>
</evidence>
<dbReference type="AlphaFoldDB" id="A0A4V0PLH2"/>
<organism evidence="1">
    <name type="scientific">Serratia marcescens</name>
    <dbReference type="NCBI Taxonomy" id="615"/>
    <lineage>
        <taxon>Bacteria</taxon>
        <taxon>Pseudomonadati</taxon>
        <taxon>Pseudomonadota</taxon>
        <taxon>Gammaproteobacteria</taxon>
        <taxon>Enterobacterales</taxon>
        <taxon>Yersiniaceae</taxon>
        <taxon>Serratia</taxon>
    </lineage>
</organism>
<reference evidence="1" key="1">
    <citation type="journal article" date="2019" name="J. Antimicrob. Chemother.">
        <title>SME-4-producing Serratia marcescens from Argentina belonging to clade 2 of the S. marcescens phylogeny.</title>
        <authorList>
            <person name="Dabos L."/>
            <person name="Patino-Navarrete R."/>
            <person name="Nastro M."/>
            <person name="Famiglietti A."/>
            <person name="Glaser P."/>
            <person name="Rodriguez C.H."/>
            <person name="Naas T."/>
        </authorList>
    </citation>
    <scope>NUCLEOTIDE SEQUENCE</scope>
    <source>
        <strain evidence="1">UMH3</strain>
    </source>
</reference>
<protein>
    <submittedName>
        <fullName evidence="1">Uncharacterized protein</fullName>
    </submittedName>
</protein>
<dbReference type="EMBL" id="BK010584">
    <property type="protein sequence ID" value="DAC77306.1"/>
    <property type="molecule type" value="Genomic_DNA"/>
</dbReference>
<proteinExistence type="predicted"/>